<name>A0A162XTM0_PHYB8</name>
<dbReference type="RefSeq" id="XP_018294505.1">
    <property type="nucleotide sequence ID" value="XM_018440588.1"/>
</dbReference>
<dbReference type="Proteomes" id="UP000077315">
    <property type="component" value="Unassembled WGS sequence"/>
</dbReference>
<dbReference type="InParanoid" id="A0A162XTM0"/>
<evidence type="ECO:0000313" key="2">
    <source>
        <dbReference type="Proteomes" id="UP000077315"/>
    </source>
</evidence>
<dbReference type="EMBL" id="KV440976">
    <property type="protein sequence ID" value="OAD76465.1"/>
    <property type="molecule type" value="Genomic_DNA"/>
</dbReference>
<dbReference type="GeneID" id="29001494"/>
<accession>A0A162XTM0</accession>
<gene>
    <name evidence="1" type="ORF">PHYBLDRAFT_59998</name>
</gene>
<organism evidence="1 2">
    <name type="scientific">Phycomyces blakesleeanus (strain ATCC 8743b / DSM 1359 / FGSC 10004 / NBRC 33097 / NRRL 1555)</name>
    <dbReference type="NCBI Taxonomy" id="763407"/>
    <lineage>
        <taxon>Eukaryota</taxon>
        <taxon>Fungi</taxon>
        <taxon>Fungi incertae sedis</taxon>
        <taxon>Mucoromycota</taxon>
        <taxon>Mucoromycotina</taxon>
        <taxon>Mucoromycetes</taxon>
        <taxon>Mucorales</taxon>
        <taxon>Phycomycetaceae</taxon>
        <taxon>Phycomyces</taxon>
    </lineage>
</organism>
<sequence length="108" mass="12753">MTGSKPRLEIPKKLSVCSQAAFCLSVRQNQFEKYEYHRDGLEHTGVKVCRETAISYLRINSFGFYISVEVSVSHNVYVDRLPKDFNFWYQKLNKKHNIIPNFQEYNVN</sequence>
<dbReference type="VEuPathDB" id="FungiDB:PHYBLDRAFT_59998"/>
<proteinExistence type="predicted"/>
<keyword evidence="2" id="KW-1185">Reference proteome</keyword>
<dbReference type="AlphaFoldDB" id="A0A162XTM0"/>
<evidence type="ECO:0000313" key="1">
    <source>
        <dbReference type="EMBL" id="OAD76465.1"/>
    </source>
</evidence>
<reference evidence="2" key="1">
    <citation type="submission" date="2015-06" db="EMBL/GenBank/DDBJ databases">
        <title>Expansion of signal transduction pathways in fungi by whole-genome duplication.</title>
        <authorList>
            <consortium name="DOE Joint Genome Institute"/>
            <person name="Corrochano L.M."/>
            <person name="Kuo A."/>
            <person name="Marcet-Houben M."/>
            <person name="Polaino S."/>
            <person name="Salamov A."/>
            <person name="Villalobos J.M."/>
            <person name="Alvarez M.I."/>
            <person name="Avalos J."/>
            <person name="Benito E.P."/>
            <person name="Benoit I."/>
            <person name="Burger G."/>
            <person name="Camino L.P."/>
            <person name="Canovas D."/>
            <person name="Cerda-Olmedo E."/>
            <person name="Cheng J.-F."/>
            <person name="Dominguez A."/>
            <person name="Elias M."/>
            <person name="Eslava A.P."/>
            <person name="Glaser F."/>
            <person name="Grimwood J."/>
            <person name="Gutierrez G."/>
            <person name="Heitman J."/>
            <person name="Henrissat B."/>
            <person name="Iturriaga E.A."/>
            <person name="Lang B.F."/>
            <person name="Lavin J.L."/>
            <person name="Lee S."/>
            <person name="Li W."/>
            <person name="Lindquist E."/>
            <person name="Lopez-Garcia S."/>
            <person name="Luque E.M."/>
            <person name="Marcos A.T."/>
            <person name="Martin J."/>
            <person name="McCluskey K."/>
            <person name="Medina H.R."/>
            <person name="Miralles-Duran A."/>
            <person name="Miyazaki A."/>
            <person name="Munoz-Torres E."/>
            <person name="Oguiza J.A."/>
            <person name="Ohm R."/>
            <person name="Olmedo M."/>
            <person name="Orejas M."/>
            <person name="Ortiz-Castellanos L."/>
            <person name="Pisabarro A.G."/>
            <person name="Rodriguez-Romero J."/>
            <person name="Ruiz-Herrera J."/>
            <person name="Ruiz-Vazquez R."/>
            <person name="Sanz C."/>
            <person name="Schackwitz W."/>
            <person name="Schmutz J."/>
            <person name="Shahriari M."/>
            <person name="Shelest E."/>
            <person name="Silva-Franco F."/>
            <person name="Soanes D."/>
            <person name="Syed K."/>
            <person name="Tagua V.G."/>
            <person name="Talbot N.J."/>
            <person name="Thon M."/>
            <person name="De vries R.P."/>
            <person name="Wiebenga A."/>
            <person name="Yadav J.S."/>
            <person name="Braun E.L."/>
            <person name="Baker S."/>
            <person name="Garre V."/>
            <person name="Horwitz B."/>
            <person name="Torres-Martinez S."/>
            <person name="Idnurm A."/>
            <person name="Herrera-Estrella A."/>
            <person name="Gabaldon T."/>
            <person name="Grigoriev I.V."/>
        </authorList>
    </citation>
    <scope>NUCLEOTIDE SEQUENCE [LARGE SCALE GENOMIC DNA]</scope>
    <source>
        <strain evidence="2">NRRL 1555(-)</strain>
    </source>
</reference>
<protein>
    <submittedName>
        <fullName evidence="1">Uncharacterized protein</fullName>
    </submittedName>
</protein>